<proteinExistence type="predicted"/>
<name>Q9UZ68_PYRAB</name>
<keyword evidence="1" id="KW-0812">Transmembrane</keyword>
<feature type="transmembrane region" description="Helical" evidence="1">
    <location>
        <begin position="12"/>
        <end position="40"/>
    </location>
</feature>
<dbReference type="EMBL" id="HE613800">
    <property type="protein sequence ID" value="CCE70725.1"/>
    <property type="molecule type" value="Genomic_DNA"/>
</dbReference>
<dbReference type="eggNOG" id="arCOG05833">
    <property type="taxonomic scope" value="Archaea"/>
</dbReference>
<dbReference type="PATRIC" id="fig|272844.11.peg.1368"/>
<reference evidence="2 4" key="4">
    <citation type="journal article" date="2003" name="Mol. Microbiol.">
        <title>An integrated analysis of the genome of the hyperthermophilic archaeon Pyrococcus abyssi.</title>
        <authorList>
            <person name="Cohen G."/>
            <person name="Barbe V."/>
            <person name="Flament D."/>
            <person name="Galperin M."/>
            <person name="Heilig R."/>
            <person name="Ripp R."/>
            <person name="Lecompte O."/>
            <person name="Prieur D."/>
            <person name="Poch O."/>
            <person name="Quellerou J."/>
            <person name="Thierry J.C."/>
            <person name="Van der Oost J."/>
            <person name="Weissenbach J."/>
            <person name="Zivanovic Y."/>
            <person name="Forterre P."/>
        </authorList>
    </citation>
    <scope>NUCLEOTIDE SEQUENCE [LARGE SCALE GENOMIC DNA]</scope>
    <source>
        <strain evidence="4">GE5 / Orsay</strain>
        <strain evidence="2">Orsay</strain>
    </source>
</reference>
<evidence type="ECO:0000313" key="4">
    <source>
        <dbReference type="Proteomes" id="UP000000810"/>
    </source>
</evidence>
<dbReference type="PIR" id="B75037">
    <property type="entry name" value="B75037"/>
</dbReference>
<dbReference type="STRING" id="272844.PAB0847"/>
<keyword evidence="1" id="KW-0472">Membrane</keyword>
<keyword evidence="1" id="KW-1133">Transmembrane helix</keyword>
<dbReference type="RefSeq" id="WP_010868399.1">
    <property type="nucleotide sequence ID" value="NC_000868.1"/>
</dbReference>
<evidence type="ECO:0000313" key="2">
    <source>
        <dbReference type="EMBL" id="CAB50191.1"/>
    </source>
</evidence>
<protein>
    <submittedName>
        <fullName evidence="2">Uncharacterized protein</fullName>
    </submittedName>
</protein>
<reference evidence="2" key="1">
    <citation type="submission" date="1999-07" db="EMBL/GenBank/DDBJ databases">
        <authorList>
            <person name="Genoscope"/>
        </authorList>
    </citation>
    <scope>NUCLEOTIDE SEQUENCE</scope>
    <source>
        <strain evidence="2">Orsay</strain>
    </source>
</reference>
<dbReference type="Proteomes" id="UP000000810">
    <property type="component" value="Chromosome"/>
</dbReference>
<gene>
    <name evidence="2" type="ordered locus">PAB0847</name>
</gene>
<keyword evidence="4" id="KW-1185">Reference proteome</keyword>
<accession>Q9UZ68</accession>
<dbReference type="HOGENOM" id="CLU_147803_0_0_2"/>
<sequence>MRIKAKDAIPVLIAILALALGSYIARWILALIVAGILFAYSLEGWEPKLPNLNIRRERNDEVRRLSLIIKRTEFSETSRKIVIEHLKEAYRMIGINVNENPPKAIKLLQDDPSNFSRLDEILRMVEEDINERSG</sequence>
<dbReference type="OrthoDB" id="100157at2157"/>
<evidence type="ECO:0000256" key="1">
    <source>
        <dbReference type="SAM" id="Phobius"/>
    </source>
</evidence>
<reference evidence="2" key="3">
    <citation type="journal article" date="2001" name="Genome Res.">
        <title>Genome evolution at the genus level: comparison of three complete genomes of hyperthermophilic archaea.</title>
        <authorList>
            <person name="Lecompte O."/>
            <person name="Ripp R."/>
            <person name="Puzos-Barbe V."/>
            <person name="Duprat S."/>
            <person name="Heilig R."/>
            <person name="Dietrich J."/>
            <person name="Thierry J.C."/>
            <person name="Poch O."/>
        </authorList>
    </citation>
    <scope>NUCLEOTIDE SEQUENCE</scope>
    <source>
        <strain evidence="2">Orsay</strain>
    </source>
</reference>
<dbReference type="KEGG" id="pab:PAB0847"/>
<dbReference type="AlphaFoldDB" id="Q9UZ68"/>
<organism evidence="2 4">
    <name type="scientific">Pyrococcus abyssi (strain GE5 / Orsay)</name>
    <dbReference type="NCBI Taxonomy" id="272844"/>
    <lineage>
        <taxon>Archaea</taxon>
        <taxon>Methanobacteriati</taxon>
        <taxon>Methanobacteriota</taxon>
        <taxon>Thermococci</taxon>
        <taxon>Thermococcales</taxon>
        <taxon>Thermococcaceae</taxon>
        <taxon>Pyrococcus</taxon>
    </lineage>
</organism>
<reference evidence="3 5" key="5">
    <citation type="journal article" date="2012" name="Curr. Microbiol.">
        <title>Re-annotation of two hyperthermophilic archaea Pyrococcus abyssi GE5 and Pyrococcus furiosus DSM 3638.</title>
        <authorList>
            <person name="Gao J."/>
            <person name="Wang J."/>
        </authorList>
    </citation>
    <scope>GENOME REANNOTATION</scope>
    <source>
        <strain evidence="3">GE5</strain>
        <strain evidence="5">GE5 / Orsay</strain>
    </source>
</reference>
<dbReference type="EMBL" id="AJ248287">
    <property type="protein sequence ID" value="CAB50191.1"/>
    <property type="molecule type" value="Genomic_DNA"/>
</dbReference>
<reference evidence="2" key="2">
    <citation type="journal article" date="2000" name="J. Mol. Biol.">
        <title>Archaeal homologs of eukaryotic methylation guide small nucleolar RNAs: lessons from the Pyrococcus genomes.</title>
        <authorList>
            <person name="Gaspin C."/>
            <person name="Cavaille J."/>
            <person name="Erauso G."/>
        </authorList>
    </citation>
    <scope>NUCLEOTIDE SEQUENCE</scope>
    <source>
        <strain evidence="2">Orsay</strain>
    </source>
</reference>
<evidence type="ECO:0000313" key="5">
    <source>
        <dbReference type="Proteomes" id="UP000009139"/>
    </source>
</evidence>
<dbReference type="Proteomes" id="UP000009139">
    <property type="component" value="Chromosome"/>
</dbReference>
<evidence type="ECO:0000313" key="3">
    <source>
        <dbReference type="EMBL" id="CCE70725.1"/>
    </source>
</evidence>